<organism evidence="1 2">
    <name type="scientific">Hymenobacter tibetensis</name>
    <dbReference type="NCBI Taxonomy" id="497967"/>
    <lineage>
        <taxon>Bacteria</taxon>
        <taxon>Pseudomonadati</taxon>
        <taxon>Bacteroidota</taxon>
        <taxon>Cytophagia</taxon>
        <taxon>Cytophagales</taxon>
        <taxon>Hymenobacteraceae</taxon>
        <taxon>Hymenobacter</taxon>
    </lineage>
</organism>
<accession>A0ABY4D5B2</accession>
<sequence length="134" mass="14858">MEKPILLPAGELQICPEGYIHLIWAPESLDSDAAQAVFTEVLRLLQRTGYSKLLTDQRQRATASEAYMGWLLAIWLTQVGGGGHLTHVAVVPARALDLRLQAVDVCRQGQYRYGIMSQFFDTPEAASQWLLTSG</sequence>
<evidence type="ECO:0000313" key="2">
    <source>
        <dbReference type="Proteomes" id="UP000831113"/>
    </source>
</evidence>
<name>A0ABY4D5B2_9BACT</name>
<keyword evidence="2" id="KW-1185">Reference proteome</keyword>
<dbReference type="Proteomes" id="UP000831113">
    <property type="component" value="Plasmid unnamed6"/>
</dbReference>
<dbReference type="RefSeq" id="WP_243803551.1">
    <property type="nucleotide sequence ID" value="NZ_CP094675.1"/>
</dbReference>
<reference evidence="1 2" key="1">
    <citation type="submission" date="2022-03" db="EMBL/GenBank/DDBJ databases">
        <title>Hymenobactersp. isolated from the air.</title>
        <authorList>
            <person name="Won M."/>
            <person name="Kwon S.-W."/>
        </authorList>
    </citation>
    <scope>NUCLEOTIDE SEQUENCE [LARGE SCALE GENOMIC DNA]</scope>
    <source>
        <strain evidence="1 2">KACC 21982</strain>
        <plasmid evidence="1 2">unnamed6</plasmid>
    </source>
</reference>
<proteinExistence type="predicted"/>
<geneLocation type="plasmid" evidence="1 2">
    <name>unnamed6</name>
</geneLocation>
<protein>
    <recommendedName>
        <fullName evidence="3">STAS/SEC14 domain-containing protein</fullName>
    </recommendedName>
</protein>
<evidence type="ECO:0000313" key="1">
    <source>
        <dbReference type="EMBL" id="UOG77689.1"/>
    </source>
</evidence>
<gene>
    <name evidence="1" type="ORF">MTX78_25110</name>
</gene>
<evidence type="ECO:0008006" key="3">
    <source>
        <dbReference type="Google" id="ProtNLM"/>
    </source>
</evidence>
<keyword evidence="1" id="KW-0614">Plasmid</keyword>
<dbReference type="EMBL" id="CP094675">
    <property type="protein sequence ID" value="UOG77689.1"/>
    <property type="molecule type" value="Genomic_DNA"/>
</dbReference>